<evidence type="ECO:0000256" key="2">
    <source>
        <dbReference type="ARBA" id="ARBA00022676"/>
    </source>
</evidence>
<accession>A0A3S8UAS7</accession>
<keyword evidence="3 10" id="KW-0808">Transferase</keyword>
<proteinExistence type="predicted"/>
<dbReference type="OrthoDB" id="9807795at2"/>
<dbReference type="KEGG" id="taw:EI545_19080"/>
<dbReference type="EMBL" id="CP034328">
    <property type="protein sequence ID" value="AZL60737.1"/>
    <property type="molecule type" value="Genomic_DNA"/>
</dbReference>
<dbReference type="GO" id="GO:0005886">
    <property type="term" value="C:plasma membrane"/>
    <property type="evidence" value="ECO:0007669"/>
    <property type="project" value="TreeGrafter"/>
</dbReference>
<evidence type="ECO:0000256" key="8">
    <source>
        <dbReference type="SAM" id="Phobius"/>
    </source>
</evidence>
<feature type="transmembrane region" description="Helical" evidence="8">
    <location>
        <begin position="243"/>
        <end position="272"/>
    </location>
</feature>
<dbReference type="InterPro" id="IPR050256">
    <property type="entry name" value="Glycosyltransferase_2"/>
</dbReference>
<feature type="transmembrane region" description="Helical" evidence="8">
    <location>
        <begin position="284"/>
        <end position="306"/>
    </location>
</feature>
<evidence type="ECO:0000313" key="11">
    <source>
        <dbReference type="Proteomes" id="UP000282002"/>
    </source>
</evidence>
<feature type="domain" description="Glycosyltransferase 2-like" evidence="9">
    <location>
        <begin position="11"/>
        <end position="173"/>
    </location>
</feature>
<keyword evidence="4 8" id="KW-0812">Transmembrane</keyword>
<dbReference type="GO" id="GO:0099621">
    <property type="term" value="F:undecaprenyl-phosphate 4-deoxy-4-formamido-L-arabinose transferase activity"/>
    <property type="evidence" value="ECO:0007669"/>
    <property type="project" value="TreeGrafter"/>
</dbReference>
<dbReference type="PANTHER" id="PTHR48090">
    <property type="entry name" value="UNDECAPRENYL-PHOSPHATE 4-DEOXY-4-FORMAMIDO-L-ARABINOSE TRANSFERASE-RELATED"/>
    <property type="match status" value="1"/>
</dbReference>
<organism evidence="10 11">
    <name type="scientific">Tabrizicola piscis</name>
    <dbReference type="NCBI Taxonomy" id="2494374"/>
    <lineage>
        <taxon>Bacteria</taxon>
        <taxon>Pseudomonadati</taxon>
        <taxon>Pseudomonadota</taxon>
        <taxon>Alphaproteobacteria</taxon>
        <taxon>Rhodobacterales</taxon>
        <taxon>Paracoccaceae</taxon>
        <taxon>Tabrizicola</taxon>
    </lineage>
</organism>
<dbReference type="SUPFAM" id="SSF53448">
    <property type="entry name" value="Nucleotide-diphospho-sugar transferases"/>
    <property type="match status" value="1"/>
</dbReference>
<keyword evidence="7 8" id="KW-0472">Membrane</keyword>
<evidence type="ECO:0000256" key="3">
    <source>
        <dbReference type="ARBA" id="ARBA00022679"/>
    </source>
</evidence>
<dbReference type="InterPro" id="IPR029044">
    <property type="entry name" value="Nucleotide-diphossugar_trans"/>
</dbReference>
<dbReference type="GO" id="GO:0009103">
    <property type="term" value="P:lipopolysaccharide biosynthetic process"/>
    <property type="evidence" value="ECO:0007669"/>
    <property type="project" value="UniProtKB-KW"/>
</dbReference>
<keyword evidence="6 8" id="KW-1133">Transmembrane helix</keyword>
<protein>
    <submittedName>
        <fullName evidence="10">Glycosyltransferase</fullName>
    </submittedName>
</protein>
<evidence type="ECO:0000256" key="5">
    <source>
        <dbReference type="ARBA" id="ARBA00022985"/>
    </source>
</evidence>
<dbReference type="AlphaFoldDB" id="A0A3S8UAS7"/>
<evidence type="ECO:0000256" key="4">
    <source>
        <dbReference type="ARBA" id="ARBA00022692"/>
    </source>
</evidence>
<evidence type="ECO:0000313" key="10">
    <source>
        <dbReference type="EMBL" id="AZL60737.1"/>
    </source>
</evidence>
<name>A0A3S8UAS7_9RHOB</name>
<dbReference type="InterPro" id="IPR001173">
    <property type="entry name" value="Glyco_trans_2-like"/>
</dbReference>
<evidence type="ECO:0000259" key="9">
    <source>
        <dbReference type="Pfam" id="PF00535"/>
    </source>
</evidence>
<reference evidence="10 11" key="1">
    <citation type="submission" date="2018-12" db="EMBL/GenBank/DDBJ databases">
        <title>Complete genome sequencing of Tabrizicola sp. K13M18.</title>
        <authorList>
            <person name="Bae J.-W."/>
        </authorList>
    </citation>
    <scope>NUCLEOTIDE SEQUENCE [LARGE SCALE GENOMIC DNA]</scope>
    <source>
        <strain evidence="10 11">K13M18</strain>
    </source>
</reference>
<dbReference type="Gene3D" id="3.90.550.10">
    <property type="entry name" value="Spore Coat Polysaccharide Biosynthesis Protein SpsA, Chain A"/>
    <property type="match status" value="1"/>
</dbReference>
<evidence type="ECO:0000256" key="6">
    <source>
        <dbReference type="ARBA" id="ARBA00022989"/>
    </source>
</evidence>
<evidence type="ECO:0000256" key="7">
    <source>
        <dbReference type="ARBA" id="ARBA00023136"/>
    </source>
</evidence>
<keyword evidence="1" id="KW-1003">Cell membrane</keyword>
<keyword evidence="11" id="KW-1185">Reference proteome</keyword>
<gene>
    <name evidence="10" type="ORF">EI545_19080</name>
</gene>
<dbReference type="Proteomes" id="UP000282002">
    <property type="component" value="Chromosome"/>
</dbReference>
<dbReference type="Pfam" id="PF00535">
    <property type="entry name" value="Glycos_transf_2"/>
    <property type="match status" value="1"/>
</dbReference>
<dbReference type="PANTHER" id="PTHR48090:SF3">
    <property type="entry name" value="UNDECAPRENYL-PHOSPHATE 4-DEOXY-4-FORMAMIDO-L-ARABINOSE TRANSFERASE"/>
    <property type="match status" value="1"/>
</dbReference>
<sequence length="363" mass="40635">MRDMPSPLSISFVVPVYSGEDYLERLVMSVESIRDDWEREGAPVRLSELLLVDDAAIDGSPAKIDDLAAARPWIVALHLSRNYGQHAATIGGILHSSGDWVVTLDEDLQHPPERVEELLLHAVRHQCDVVYARPIAGKVHGKRWRDGSSRQVKRLTEWLTGTPTLHLVNSFRLIRGPIARATASVCTHNTYFDIALTWFTQRVSGIEMNLSDKRFMQTGRSGYNLKKLVVHAQKMLFSGQLRFLPLGLWIGAALFLFSVIAGIYVFMLRLFMPETISVEGWTSLFVAVCMSTGLISIMMGICLQYLSTLVLKAHGHPTFFTIDRSGDRQIVDWLENRTAIAERPVAEIPHISDLAMAERSGVA</sequence>
<keyword evidence="5" id="KW-0448">Lipopolysaccharide biosynthesis</keyword>
<keyword evidence="2" id="KW-0328">Glycosyltransferase</keyword>
<evidence type="ECO:0000256" key="1">
    <source>
        <dbReference type="ARBA" id="ARBA00022475"/>
    </source>
</evidence>